<accession>A0A9K3PHQ0</accession>
<dbReference type="PROSITE" id="PS50004">
    <property type="entry name" value="C2"/>
    <property type="match status" value="2"/>
</dbReference>
<keyword evidence="1" id="KW-0479">Metal-binding</keyword>
<name>A0A9K3PHQ0_9STRA</name>
<dbReference type="Pfam" id="PF00168">
    <property type="entry name" value="C2"/>
    <property type="match status" value="2"/>
</dbReference>
<dbReference type="OrthoDB" id="424753at2759"/>
<evidence type="ECO:0000259" key="3">
    <source>
        <dbReference type="PROSITE" id="PS50004"/>
    </source>
</evidence>
<dbReference type="AlphaFoldDB" id="A0A9K3PHQ0"/>
<dbReference type="InterPro" id="IPR000008">
    <property type="entry name" value="C2_dom"/>
</dbReference>
<evidence type="ECO:0000256" key="1">
    <source>
        <dbReference type="ARBA" id="ARBA00022723"/>
    </source>
</evidence>
<keyword evidence="5" id="KW-1185">Reference proteome</keyword>
<keyword evidence="2" id="KW-0106">Calcium</keyword>
<gene>
    <name evidence="4" type="ORF">IV203_006255</name>
</gene>
<dbReference type="GO" id="GO:0005509">
    <property type="term" value="F:calcium ion binding"/>
    <property type="evidence" value="ECO:0007669"/>
    <property type="project" value="TreeGrafter"/>
</dbReference>
<evidence type="ECO:0000313" key="4">
    <source>
        <dbReference type="EMBL" id="KAG7347186.1"/>
    </source>
</evidence>
<sequence length="870" mass="99650">MFHACFGDRNKSGVPSDTLFDKNDVDGDMEYRFSQKLLEDHPASRTVVSSSNSSRNTGQGQHSTNVLLEIVGATALQDLSRNIDTFCIVKVSDREVHRTKTIYNDFQPVFTCKTKSLCLLKHLKEQEKVEVQLCRPNNIVPGAFKVIGSTTLDYNKLVHGLGERHEFNICRDDKMILLALRFREATPGDLAYFASKKGTVVSSGSLRNITSRRGFAPAMSFNKDHASDINFKNVTKKSLLQQHQKMVHAENEKDVAYRVFPGPDPKDPNNTTFMTKKQMDKFLEDPSREWVEAGWGDFGAVYLEILGCDNLPQMDMEMIDGLTDPFACIVFEDTFVRSSVIFDNLNPRWPPWSQRAIKFNIGHPSSVIYVGIFDYDENYLDDHDPIGRVVLHLDSFDPDTVYTLKFALFNGDAPKETDKGTVTIRLEIRWKKTLVEVSRAQSYLSPPRFIINTETERSWKTIRYLTRGAVDMSDVTIDSCKVFANELSDHLREYCYLFDVAFSILLWRGTYHFSVFGKSYSVWFPLDSMVLFTAVALSLEFPVCAPSIALYSFVFAMLRKNYCLSSNPSPWLRKKSFTRVAMTNIGFKPRSAEIVPGIGVQEARMQARIEEYRMHRVTGFLYESLKIALQVYKVYSKTSPVDISTASKSGGLMSSLYVNYLTYLHVLLKNLNKYIRVLKNFATWQSHSTYGITVKCFVFATVWLCFPYKSQSFWIVRVVAWVSLGPWMKFLDVFWIRKYYRTREELIRDGVPETADEMIEDIASRPNILEPLLKSNVLETMSNRGRVVVEDSVKLRDFREEFFGKYSETIPLVDTSRFPSVPLPSSFACPRGDRSKKNDLVEVVDSDDTPSWTYVVGQKLFGNMIPQQRL</sequence>
<dbReference type="Proteomes" id="UP000693970">
    <property type="component" value="Unassembled WGS sequence"/>
</dbReference>
<evidence type="ECO:0000256" key="2">
    <source>
        <dbReference type="ARBA" id="ARBA00022837"/>
    </source>
</evidence>
<protein>
    <submittedName>
        <fullName evidence="4">C2 domain containing protein</fullName>
    </submittedName>
</protein>
<proteinExistence type="predicted"/>
<dbReference type="EMBL" id="JAGRRH010000021">
    <property type="protein sequence ID" value="KAG7347186.1"/>
    <property type="molecule type" value="Genomic_DNA"/>
</dbReference>
<dbReference type="PANTHER" id="PTHR45911:SF4">
    <property type="entry name" value="MULTIPLE C2 AND TRANSMEMBRANE DOMAIN-CONTAINING PROTEIN"/>
    <property type="match status" value="1"/>
</dbReference>
<dbReference type="CDD" id="cd00030">
    <property type="entry name" value="C2"/>
    <property type="match status" value="2"/>
</dbReference>
<feature type="domain" description="C2" evidence="3">
    <location>
        <begin position="278"/>
        <end position="406"/>
    </location>
</feature>
<reference evidence="4" key="2">
    <citation type="submission" date="2021-04" db="EMBL/GenBank/DDBJ databases">
        <authorList>
            <person name="Podell S."/>
        </authorList>
    </citation>
    <scope>NUCLEOTIDE SEQUENCE</scope>
    <source>
        <strain evidence="4">Hildebrandi</strain>
    </source>
</reference>
<organism evidence="4 5">
    <name type="scientific">Nitzschia inconspicua</name>
    <dbReference type="NCBI Taxonomy" id="303405"/>
    <lineage>
        <taxon>Eukaryota</taxon>
        <taxon>Sar</taxon>
        <taxon>Stramenopiles</taxon>
        <taxon>Ochrophyta</taxon>
        <taxon>Bacillariophyta</taxon>
        <taxon>Bacillariophyceae</taxon>
        <taxon>Bacillariophycidae</taxon>
        <taxon>Bacillariales</taxon>
        <taxon>Bacillariaceae</taxon>
        <taxon>Nitzschia</taxon>
    </lineage>
</organism>
<feature type="domain" description="C2" evidence="3">
    <location>
        <begin position="42"/>
        <end position="168"/>
    </location>
</feature>
<dbReference type="PANTHER" id="PTHR45911">
    <property type="entry name" value="C2 DOMAIN-CONTAINING PROTEIN"/>
    <property type="match status" value="1"/>
</dbReference>
<evidence type="ECO:0000313" key="5">
    <source>
        <dbReference type="Proteomes" id="UP000693970"/>
    </source>
</evidence>
<dbReference type="SMART" id="SM00239">
    <property type="entry name" value="C2"/>
    <property type="match status" value="1"/>
</dbReference>
<reference evidence="4" key="1">
    <citation type="journal article" date="2021" name="Sci. Rep.">
        <title>Diploid genomic architecture of Nitzschia inconspicua, an elite biomass production diatom.</title>
        <authorList>
            <person name="Oliver A."/>
            <person name="Podell S."/>
            <person name="Pinowska A."/>
            <person name="Traller J.C."/>
            <person name="Smith S.R."/>
            <person name="McClure R."/>
            <person name="Beliaev A."/>
            <person name="Bohutskyi P."/>
            <person name="Hill E.A."/>
            <person name="Rabines A."/>
            <person name="Zheng H."/>
            <person name="Allen L.Z."/>
            <person name="Kuo A."/>
            <person name="Grigoriev I.V."/>
            <person name="Allen A.E."/>
            <person name="Hazlebeck D."/>
            <person name="Allen E.E."/>
        </authorList>
    </citation>
    <scope>NUCLEOTIDE SEQUENCE</scope>
    <source>
        <strain evidence="4">Hildebrandi</strain>
    </source>
</reference>
<comment type="caution">
    <text evidence="4">The sequence shown here is derived from an EMBL/GenBank/DDBJ whole genome shotgun (WGS) entry which is preliminary data.</text>
</comment>
<dbReference type="GO" id="GO:0016020">
    <property type="term" value="C:membrane"/>
    <property type="evidence" value="ECO:0007669"/>
    <property type="project" value="TreeGrafter"/>
</dbReference>